<organism evidence="1 2">
    <name type="scientific">Nocardioides cremeus</name>
    <dbReference type="NCBI Taxonomy" id="3058044"/>
    <lineage>
        <taxon>Bacteria</taxon>
        <taxon>Bacillati</taxon>
        <taxon>Actinomycetota</taxon>
        <taxon>Actinomycetes</taxon>
        <taxon>Propionibacteriales</taxon>
        <taxon>Nocardioidaceae</taxon>
        <taxon>Nocardioides</taxon>
    </lineage>
</organism>
<dbReference type="Proteomes" id="UP001168363">
    <property type="component" value="Unassembled WGS sequence"/>
</dbReference>
<proteinExistence type="predicted"/>
<evidence type="ECO:0000313" key="1">
    <source>
        <dbReference type="EMBL" id="MDO3396664.1"/>
    </source>
</evidence>
<comment type="caution">
    <text evidence="1">The sequence shown here is derived from an EMBL/GenBank/DDBJ whole genome shotgun (WGS) entry which is preliminary data.</text>
</comment>
<reference evidence="1" key="1">
    <citation type="submission" date="2023-06" db="EMBL/GenBank/DDBJ databases">
        <title>Genome sequence of Nocardioides sp. SOB44.</title>
        <authorList>
            <person name="Zhang G."/>
        </authorList>
    </citation>
    <scope>NUCLEOTIDE SEQUENCE</scope>
    <source>
        <strain evidence="1">SOB44</strain>
    </source>
</reference>
<keyword evidence="2" id="KW-1185">Reference proteome</keyword>
<evidence type="ECO:0000313" key="2">
    <source>
        <dbReference type="Proteomes" id="UP001168363"/>
    </source>
</evidence>
<dbReference type="RefSeq" id="WP_302708846.1">
    <property type="nucleotide sequence ID" value="NZ_JAULSC010000013.1"/>
</dbReference>
<gene>
    <name evidence="1" type="ORF">QWJ41_13120</name>
</gene>
<protein>
    <submittedName>
        <fullName evidence="1">Uncharacterized protein</fullName>
    </submittedName>
</protein>
<dbReference type="EMBL" id="JAULSC010000013">
    <property type="protein sequence ID" value="MDO3396664.1"/>
    <property type="molecule type" value="Genomic_DNA"/>
</dbReference>
<name>A0ABT8TRR7_9ACTN</name>
<sequence>MNLAQLPELPVTDRDLDLLDILAPLCSGRFSCNGRTIWPTDHWGWSHPSTRRTLDVECELLELLRRLMIRIDSRGGRMLLSLEHGYAFHLASRLPMARLVVSGVA</sequence>
<accession>A0ABT8TRR7</accession>